<dbReference type="PROSITE" id="PS50102">
    <property type="entry name" value="RRM"/>
    <property type="match status" value="1"/>
</dbReference>
<protein>
    <submittedName>
        <fullName evidence="1">Uncharacterized protein</fullName>
    </submittedName>
</protein>
<dbReference type="InterPro" id="IPR035979">
    <property type="entry name" value="RBD_domain_sf"/>
</dbReference>
<dbReference type="InterPro" id="IPR012677">
    <property type="entry name" value="Nucleotide-bd_a/b_plait_sf"/>
</dbReference>
<keyword evidence="2" id="KW-1185">Reference proteome</keyword>
<evidence type="ECO:0000313" key="2">
    <source>
        <dbReference type="Proteomes" id="UP000256970"/>
    </source>
</evidence>
<dbReference type="SMART" id="SM00360">
    <property type="entry name" value="RRM"/>
    <property type="match status" value="2"/>
</dbReference>
<dbReference type="GO" id="GO:0003723">
    <property type="term" value="F:RNA binding"/>
    <property type="evidence" value="ECO:0007669"/>
    <property type="project" value="UniProtKB-UniRule"/>
</dbReference>
<dbReference type="AlphaFoldDB" id="A0A383VLC7"/>
<evidence type="ECO:0000313" key="1">
    <source>
        <dbReference type="EMBL" id="SZX65542.1"/>
    </source>
</evidence>
<reference evidence="1 2" key="1">
    <citation type="submission" date="2016-10" db="EMBL/GenBank/DDBJ databases">
        <authorList>
            <person name="Cai Z."/>
        </authorList>
    </citation>
    <scope>NUCLEOTIDE SEQUENCE [LARGE SCALE GENOMIC DNA]</scope>
</reference>
<accession>A0A383VLC7</accession>
<proteinExistence type="predicted"/>
<organism evidence="1 2">
    <name type="scientific">Tetradesmus obliquus</name>
    <name type="common">Green alga</name>
    <name type="synonym">Acutodesmus obliquus</name>
    <dbReference type="NCBI Taxonomy" id="3088"/>
    <lineage>
        <taxon>Eukaryota</taxon>
        <taxon>Viridiplantae</taxon>
        <taxon>Chlorophyta</taxon>
        <taxon>core chlorophytes</taxon>
        <taxon>Chlorophyceae</taxon>
        <taxon>CS clade</taxon>
        <taxon>Sphaeropleales</taxon>
        <taxon>Scenedesmaceae</taxon>
        <taxon>Tetradesmus</taxon>
    </lineage>
</organism>
<name>A0A383VLC7_TETOB</name>
<dbReference type="Pfam" id="PF00076">
    <property type="entry name" value="RRM_1"/>
    <property type="match status" value="1"/>
</dbReference>
<dbReference type="EMBL" id="FNXT01000650">
    <property type="protein sequence ID" value="SZX65542.1"/>
    <property type="molecule type" value="Genomic_DNA"/>
</dbReference>
<dbReference type="Gene3D" id="3.30.70.330">
    <property type="match status" value="2"/>
</dbReference>
<dbReference type="STRING" id="3088.A0A383VLC7"/>
<dbReference type="InterPro" id="IPR000504">
    <property type="entry name" value="RRM_dom"/>
</dbReference>
<sequence length="315" mass="33045">MAYRGYESYAMGAYGMPAAPYGFPAAAPLAVPPYQAPAGGYGGVDELRTVFITGFPNDIKERELNNLLRFIPGYEASQMNWKNGQAQGFALFCNGGAARAACDQIAGLCFDDNVNLRAEMAHKNMYIKDEAAGPGSGGGVIKRARVSGGYTGASSGGGSFEPLKQQPSGQYAAVSNTKDNPPCNTLFVGNLGDTVDEAELQGLFGGQPGFQQLKLLRSARNISCFVEFETVESAMQCHSTQQGAVLHSSSRGPIRIQFSKNPFGKKRDVNGQMIDTSQGGAPVPPEKAAALSAMYSGGIPGAGSGAYDGIVQNLQ</sequence>
<dbReference type="SUPFAM" id="SSF54928">
    <property type="entry name" value="RNA-binding domain, RBD"/>
    <property type="match status" value="1"/>
</dbReference>
<gene>
    <name evidence="1" type="ORF">BQ4739_LOCUS6022</name>
</gene>
<dbReference type="PANTHER" id="PTHR10501">
    <property type="entry name" value="U1 SMALL NUCLEAR RIBONUCLEOPROTEIN A/U2 SMALL NUCLEAR RIBONUCLEOPROTEIN B"/>
    <property type="match status" value="1"/>
</dbReference>
<dbReference type="Proteomes" id="UP000256970">
    <property type="component" value="Unassembled WGS sequence"/>
</dbReference>